<comment type="caution">
    <text evidence="2">The sequence shown here is derived from an EMBL/GenBank/DDBJ whole genome shotgun (WGS) entry which is preliminary data.</text>
</comment>
<evidence type="ECO:0000256" key="1">
    <source>
        <dbReference type="SAM" id="Coils"/>
    </source>
</evidence>
<proteinExistence type="predicted"/>
<feature type="coiled-coil region" evidence="1">
    <location>
        <begin position="93"/>
        <end position="120"/>
    </location>
</feature>
<dbReference type="AlphaFoldDB" id="A0AAE0RZG4"/>
<accession>A0AAE0RZG4</accession>
<keyword evidence="3" id="KW-1185">Reference proteome</keyword>
<name>A0AAE0RZG4_9BIVA</name>
<keyword evidence="1" id="KW-0175">Coiled coil</keyword>
<gene>
    <name evidence="2" type="ORF">CHS0354_023990</name>
</gene>
<dbReference type="EMBL" id="JAEAOA010001427">
    <property type="protein sequence ID" value="KAK3582444.1"/>
    <property type="molecule type" value="Genomic_DNA"/>
</dbReference>
<sequence length="145" mass="16922">MALHSDINQALTNLGGYKKVVTRGHENENIKITIKFRSFSKGEDKSPLVTYILEIKPDHNDGGIIEQEILEYRRGSRGKPWRFIEFKSGKGNVVINEDEYENLQSEVKREEDELENNYTMALKRFAGIQWATKENLLLQKYQMEQ</sequence>
<reference evidence="2" key="3">
    <citation type="submission" date="2023-05" db="EMBL/GenBank/DDBJ databases">
        <authorList>
            <person name="Smith C.H."/>
        </authorList>
    </citation>
    <scope>NUCLEOTIDE SEQUENCE</scope>
    <source>
        <strain evidence="2">CHS0354</strain>
        <tissue evidence="2">Mantle</tissue>
    </source>
</reference>
<evidence type="ECO:0000313" key="2">
    <source>
        <dbReference type="EMBL" id="KAK3582444.1"/>
    </source>
</evidence>
<reference evidence="2" key="1">
    <citation type="journal article" date="2021" name="Genome Biol. Evol.">
        <title>A High-Quality Reference Genome for a Parasitic Bivalve with Doubly Uniparental Inheritance (Bivalvia: Unionida).</title>
        <authorList>
            <person name="Smith C.H."/>
        </authorList>
    </citation>
    <scope>NUCLEOTIDE SEQUENCE</scope>
    <source>
        <strain evidence="2">CHS0354</strain>
    </source>
</reference>
<organism evidence="2 3">
    <name type="scientific">Potamilus streckersoni</name>
    <dbReference type="NCBI Taxonomy" id="2493646"/>
    <lineage>
        <taxon>Eukaryota</taxon>
        <taxon>Metazoa</taxon>
        <taxon>Spiralia</taxon>
        <taxon>Lophotrochozoa</taxon>
        <taxon>Mollusca</taxon>
        <taxon>Bivalvia</taxon>
        <taxon>Autobranchia</taxon>
        <taxon>Heteroconchia</taxon>
        <taxon>Palaeoheterodonta</taxon>
        <taxon>Unionida</taxon>
        <taxon>Unionoidea</taxon>
        <taxon>Unionidae</taxon>
        <taxon>Ambleminae</taxon>
        <taxon>Lampsilini</taxon>
        <taxon>Potamilus</taxon>
    </lineage>
</organism>
<reference evidence="2" key="2">
    <citation type="journal article" date="2021" name="Genome Biol. Evol.">
        <title>Developing a high-quality reference genome for a parasitic bivalve with doubly uniparental inheritance (Bivalvia: Unionida).</title>
        <authorList>
            <person name="Smith C.H."/>
        </authorList>
    </citation>
    <scope>NUCLEOTIDE SEQUENCE</scope>
    <source>
        <strain evidence="2">CHS0354</strain>
        <tissue evidence="2">Mantle</tissue>
    </source>
</reference>
<dbReference type="Proteomes" id="UP001195483">
    <property type="component" value="Unassembled WGS sequence"/>
</dbReference>
<evidence type="ECO:0000313" key="3">
    <source>
        <dbReference type="Proteomes" id="UP001195483"/>
    </source>
</evidence>
<protein>
    <submittedName>
        <fullName evidence="2">Uncharacterized protein</fullName>
    </submittedName>
</protein>